<dbReference type="Proteomes" id="UP000618754">
    <property type="component" value="Unassembled WGS sequence"/>
</dbReference>
<dbReference type="EMBL" id="JACWMW010000003">
    <property type="protein sequence ID" value="MBD1386552.1"/>
    <property type="molecule type" value="Genomic_DNA"/>
</dbReference>
<comment type="caution">
    <text evidence="1">The sequence shown here is derived from an EMBL/GenBank/DDBJ whole genome shotgun (WGS) entry which is preliminary data.</text>
</comment>
<reference evidence="1 2" key="1">
    <citation type="submission" date="2020-09" db="EMBL/GenBank/DDBJ databases">
        <title>Novel species of Mucilaginibacter isolated from a glacier on the Tibetan Plateau.</title>
        <authorList>
            <person name="Liu Q."/>
            <person name="Xin Y.-H."/>
        </authorList>
    </citation>
    <scope>NUCLEOTIDE SEQUENCE [LARGE SCALE GENOMIC DNA]</scope>
    <source>
        <strain evidence="1 2">CGMCC 1.13878</strain>
    </source>
</reference>
<dbReference type="RefSeq" id="WP_191176395.1">
    <property type="nucleotide sequence ID" value="NZ_JACWMW010000003.1"/>
</dbReference>
<dbReference type="Gene3D" id="1.40.20.10">
    <property type="entry name" value="CHAD domain"/>
    <property type="match status" value="1"/>
</dbReference>
<evidence type="ECO:0000313" key="2">
    <source>
        <dbReference type="Proteomes" id="UP000618754"/>
    </source>
</evidence>
<keyword evidence="2" id="KW-1185">Reference proteome</keyword>
<accession>A0ABR7X9P9</accession>
<organism evidence="1 2">
    <name type="scientific">Mucilaginibacter rigui</name>
    <dbReference type="NCBI Taxonomy" id="534635"/>
    <lineage>
        <taxon>Bacteria</taxon>
        <taxon>Pseudomonadati</taxon>
        <taxon>Bacteroidota</taxon>
        <taxon>Sphingobacteriia</taxon>
        <taxon>Sphingobacteriales</taxon>
        <taxon>Sphingobacteriaceae</taxon>
        <taxon>Mucilaginibacter</taxon>
    </lineage>
</organism>
<sequence length="235" mass="27481">MNRHTAIKYFNKQWKVMNTRLKSYLKSGDQEDLHQFRVQVKKIEAFLILSGMAAHPAKLQQLFKPVKKIFKRAGVLRNSFIKNELTHRRQPVNKEGRNFCQYAGEKLQKIKKARRILKQIIKPVPTKNVRWFYKNELKGITGAFALSPSARQLHECRKRIKVLLYNEHLVHDVLKIGVNTTYLDEVQEAIGNWHDQLLAHQSECHNGQTGDSYPGQKEFIATLTDKFYQRATVQK</sequence>
<gene>
    <name evidence="1" type="ORF">IDJ75_14795</name>
</gene>
<protein>
    <submittedName>
        <fullName evidence="1">CHAD domain-containing protein</fullName>
    </submittedName>
</protein>
<proteinExistence type="predicted"/>
<dbReference type="InterPro" id="IPR038186">
    <property type="entry name" value="CHAD_dom_sf"/>
</dbReference>
<name>A0ABR7X9P9_9SPHI</name>
<evidence type="ECO:0000313" key="1">
    <source>
        <dbReference type="EMBL" id="MBD1386552.1"/>
    </source>
</evidence>